<feature type="region of interest" description="Disordered" evidence="1">
    <location>
        <begin position="1"/>
        <end position="20"/>
    </location>
</feature>
<accession>A0ABW2KIH5</accession>
<evidence type="ECO:0000256" key="1">
    <source>
        <dbReference type="SAM" id="MobiDB-lite"/>
    </source>
</evidence>
<evidence type="ECO:0000313" key="3">
    <source>
        <dbReference type="EMBL" id="MFC7329180.1"/>
    </source>
</evidence>
<name>A0ABW2KIH5_9ACTN</name>
<feature type="transmembrane region" description="Helical" evidence="2">
    <location>
        <begin position="51"/>
        <end position="71"/>
    </location>
</feature>
<keyword evidence="2" id="KW-0472">Membrane</keyword>
<gene>
    <name evidence="3" type="ORF">ACFQRF_15700</name>
</gene>
<feature type="transmembrane region" description="Helical" evidence="2">
    <location>
        <begin position="129"/>
        <end position="149"/>
    </location>
</feature>
<organism evidence="3 4">
    <name type="scientific">Marinactinospora rubrisoli</name>
    <dbReference type="NCBI Taxonomy" id="2715399"/>
    <lineage>
        <taxon>Bacteria</taxon>
        <taxon>Bacillati</taxon>
        <taxon>Actinomycetota</taxon>
        <taxon>Actinomycetes</taxon>
        <taxon>Streptosporangiales</taxon>
        <taxon>Nocardiopsidaceae</taxon>
        <taxon>Marinactinospora</taxon>
    </lineage>
</organism>
<keyword evidence="4" id="KW-1185">Reference proteome</keyword>
<reference evidence="4" key="1">
    <citation type="journal article" date="2019" name="Int. J. Syst. Evol. Microbiol.">
        <title>The Global Catalogue of Microorganisms (GCM) 10K type strain sequencing project: providing services to taxonomists for standard genome sequencing and annotation.</title>
        <authorList>
            <consortium name="The Broad Institute Genomics Platform"/>
            <consortium name="The Broad Institute Genome Sequencing Center for Infectious Disease"/>
            <person name="Wu L."/>
            <person name="Ma J."/>
        </authorList>
    </citation>
    <scope>NUCLEOTIDE SEQUENCE [LARGE SCALE GENOMIC DNA]</scope>
    <source>
        <strain evidence="4">CGMCC 4.7382</strain>
    </source>
</reference>
<sequence length="356" mass="39163">MTRQRTSPRRPPRPVFDPGLPPRIRRRLERNRAGLFPRSRAPRRRGRGSRWWRWSAAAAVLAVFWTAGHLAGQAPEFAVLATRVLSTLGLSALVLWGFRARGAVGGVLALLLAWGPFFLVWAADDDVALLSATAFFWSAGPLGALALLVRGARSLGERHFGHYLLPEDFQAEESALLARLQAAIDTVRRAREVLGDALGAGYDEAWIRGQEWSMASALARCGDLQRSVEERRRAAVSERVLASLRPQQEALDAVRSAVAARVARFEDYAALASAAVTAHHELRQCEENERRHDDYLRLLTTAASESAAGADDAQRVQGEAEALRESLSERVREVSEAGRWLSEAAAISVPDPDRRA</sequence>
<keyword evidence="2" id="KW-1133">Transmembrane helix</keyword>
<dbReference type="RefSeq" id="WP_379871840.1">
    <property type="nucleotide sequence ID" value="NZ_JBHTBH010000007.1"/>
</dbReference>
<comment type="caution">
    <text evidence="3">The sequence shown here is derived from an EMBL/GenBank/DDBJ whole genome shotgun (WGS) entry which is preliminary data.</text>
</comment>
<evidence type="ECO:0000256" key="2">
    <source>
        <dbReference type="SAM" id="Phobius"/>
    </source>
</evidence>
<dbReference type="Proteomes" id="UP001596540">
    <property type="component" value="Unassembled WGS sequence"/>
</dbReference>
<dbReference type="EMBL" id="JBHTBH010000007">
    <property type="protein sequence ID" value="MFC7329180.1"/>
    <property type="molecule type" value="Genomic_DNA"/>
</dbReference>
<evidence type="ECO:0008006" key="5">
    <source>
        <dbReference type="Google" id="ProtNLM"/>
    </source>
</evidence>
<evidence type="ECO:0000313" key="4">
    <source>
        <dbReference type="Proteomes" id="UP001596540"/>
    </source>
</evidence>
<feature type="transmembrane region" description="Helical" evidence="2">
    <location>
        <begin position="103"/>
        <end position="123"/>
    </location>
</feature>
<feature type="compositionally biased region" description="Basic residues" evidence="1">
    <location>
        <begin position="1"/>
        <end position="12"/>
    </location>
</feature>
<proteinExistence type="predicted"/>
<keyword evidence="2" id="KW-0812">Transmembrane</keyword>
<feature type="transmembrane region" description="Helical" evidence="2">
    <location>
        <begin position="77"/>
        <end position="96"/>
    </location>
</feature>
<protein>
    <recommendedName>
        <fullName evidence="5">Integral membrane protein</fullName>
    </recommendedName>
</protein>